<dbReference type="CDD" id="cd00093">
    <property type="entry name" value="HTH_XRE"/>
    <property type="match status" value="1"/>
</dbReference>
<dbReference type="GO" id="GO:0003677">
    <property type="term" value="F:DNA binding"/>
    <property type="evidence" value="ECO:0007669"/>
    <property type="project" value="UniProtKB-KW"/>
</dbReference>
<name>Q2G4T3_NOVAD</name>
<gene>
    <name evidence="7" type="ordered locus">Saro_2704</name>
</gene>
<dbReference type="PANTHER" id="PTHR40661:SF3">
    <property type="entry name" value="FELS-1 PROPHAGE TRANSCRIPTIONAL REGULATOR"/>
    <property type="match status" value="1"/>
</dbReference>
<dbReference type="KEGG" id="nar:Saro_2704"/>
<reference evidence="8" key="1">
    <citation type="submission" date="2006-01" db="EMBL/GenBank/DDBJ databases">
        <title>Complete sequence of Novosphingobium aromaticivorans DSM 12444.</title>
        <authorList>
            <consortium name="US DOE Joint Genome Institute"/>
            <person name="Copeland A."/>
            <person name="Lucas S."/>
            <person name="Lapidus A."/>
            <person name="Barry K."/>
            <person name="Detter J.C."/>
            <person name="Glavina T."/>
            <person name="Hammon N."/>
            <person name="Israni S."/>
            <person name="Pitluck S."/>
            <person name="Chain P."/>
            <person name="Malfatti S."/>
            <person name="Shin M."/>
            <person name="Vergez L."/>
            <person name="Schmutz J."/>
            <person name="Larimer F."/>
            <person name="Land M."/>
            <person name="Kyrpides N."/>
            <person name="Ivanova N."/>
            <person name="Fredrickson J."/>
            <person name="Balkwill D."/>
            <person name="Romine M.F."/>
            <person name="Richardson P."/>
        </authorList>
    </citation>
    <scope>NUCLEOTIDE SEQUENCE [LARGE SCALE GENOMIC DNA]</scope>
    <source>
        <strain evidence="8">ATCC 700278 / DSM 12444 / CCUG 56034 / CIP 105152 / NBRC 16084 / F199</strain>
    </source>
</reference>
<dbReference type="eggNOG" id="COG2932">
    <property type="taxonomic scope" value="Bacteria"/>
</dbReference>
<keyword evidence="2" id="KW-0378">Hydrolase</keyword>
<dbReference type="GO" id="GO:0016020">
    <property type="term" value="C:membrane"/>
    <property type="evidence" value="ECO:0007669"/>
    <property type="project" value="InterPro"/>
</dbReference>
<dbReference type="InterPro" id="IPR001387">
    <property type="entry name" value="Cro/C1-type_HTH"/>
</dbReference>
<dbReference type="SUPFAM" id="SSF47413">
    <property type="entry name" value="lambda repressor-like DNA-binding domains"/>
    <property type="match status" value="1"/>
</dbReference>
<protein>
    <submittedName>
        <fullName evidence="7">Putative phage repressor</fullName>
    </submittedName>
</protein>
<evidence type="ECO:0000313" key="8">
    <source>
        <dbReference type="Proteomes" id="UP000009134"/>
    </source>
</evidence>
<dbReference type="HOGENOM" id="CLU_1033778_0_0_5"/>
<dbReference type="PANTHER" id="PTHR40661">
    <property type="match status" value="1"/>
</dbReference>
<dbReference type="DNASU" id="3918479"/>
<dbReference type="SUPFAM" id="SSF51306">
    <property type="entry name" value="LexA/Signal peptidase"/>
    <property type="match status" value="1"/>
</dbReference>
<sequence>MTDHGFSFCAHAEQYAIIGSLSQLETSDNRDCDIRRPALNRCMAEKGTLRPEAAQIFQRLEALGLKQRELAQALGIEENKISKVRAGERQFKGAELLAAYEWLDQREAEAHMPRLSRVAAVGQQVIPATPVEGEVVQIQKLDLSLSMGPGTLIDGYVESELVSFDLGFVRLFTRAASDHLRLVTGIGDSMEPTLKWGDLILIDTTDRMLSKQDGIYWINLYGAAGIKRLRAIGPRTILVKSDNPGVDDQEVEAEDLRIEGRAIWATRGL</sequence>
<keyword evidence="8" id="KW-1185">Reference proteome</keyword>
<dbReference type="InterPro" id="IPR010982">
    <property type="entry name" value="Lambda_DNA-bd_dom_sf"/>
</dbReference>
<dbReference type="PROSITE" id="PS00501">
    <property type="entry name" value="SPASE_I_1"/>
    <property type="match status" value="1"/>
</dbReference>
<dbReference type="InterPro" id="IPR019756">
    <property type="entry name" value="Pept_S26A_signal_pept_1_Ser-AS"/>
</dbReference>
<evidence type="ECO:0000256" key="3">
    <source>
        <dbReference type="ARBA" id="ARBA00023015"/>
    </source>
</evidence>
<organism evidence="7 8">
    <name type="scientific">Novosphingobium aromaticivorans (strain ATCC 700278 / DSM 12444 / CCUG 56034 / CIP 105152 / NBRC 16084 / F199)</name>
    <dbReference type="NCBI Taxonomy" id="279238"/>
    <lineage>
        <taxon>Bacteria</taxon>
        <taxon>Pseudomonadati</taxon>
        <taxon>Pseudomonadota</taxon>
        <taxon>Alphaproteobacteria</taxon>
        <taxon>Sphingomonadales</taxon>
        <taxon>Sphingomonadaceae</taxon>
        <taxon>Novosphingobium</taxon>
    </lineage>
</organism>
<dbReference type="Proteomes" id="UP000009134">
    <property type="component" value="Chromosome"/>
</dbReference>
<dbReference type="AlphaFoldDB" id="Q2G4T3"/>
<dbReference type="GO" id="GO:0006508">
    <property type="term" value="P:proteolysis"/>
    <property type="evidence" value="ECO:0007669"/>
    <property type="project" value="UniProtKB-KW"/>
</dbReference>
<dbReference type="STRING" id="279238.Saro_2704"/>
<dbReference type="InterPro" id="IPR015927">
    <property type="entry name" value="Peptidase_S24_S26A/B/C"/>
</dbReference>
<dbReference type="CDD" id="cd06529">
    <property type="entry name" value="S24_LexA-like"/>
    <property type="match status" value="1"/>
</dbReference>
<accession>Q2G4T3</accession>
<evidence type="ECO:0000256" key="5">
    <source>
        <dbReference type="ARBA" id="ARBA00023163"/>
    </source>
</evidence>
<dbReference type="GO" id="GO:0004252">
    <property type="term" value="F:serine-type endopeptidase activity"/>
    <property type="evidence" value="ECO:0007669"/>
    <property type="project" value="InterPro"/>
</dbReference>
<dbReference type="InterPro" id="IPR036286">
    <property type="entry name" value="LexA/Signal_pep-like_sf"/>
</dbReference>
<evidence type="ECO:0000256" key="1">
    <source>
        <dbReference type="ARBA" id="ARBA00022670"/>
    </source>
</evidence>
<proteinExistence type="predicted"/>
<evidence type="ECO:0000256" key="2">
    <source>
        <dbReference type="ARBA" id="ARBA00022801"/>
    </source>
</evidence>
<keyword evidence="5" id="KW-0804">Transcription</keyword>
<keyword evidence="4" id="KW-0238">DNA-binding</keyword>
<evidence type="ECO:0000259" key="6">
    <source>
        <dbReference type="Pfam" id="PF00717"/>
    </source>
</evidence>
<keyword evidence="3" id="KW-0805">Transcription regulation</keyword>
<evidence type="ECO:0000313" key="7">
    <source>
        <dbReference type="EMBL" id="ABD27140.1"/>
    </source>
</evidence>
<dbReference type="EMBL" id="CP000248">
    <property type="protein sequence ID" value="ABD27140.1"/>
    <property type="molecule type" value="Genomic_DNA"/>
</dbReference>
<dbReference type="InterPro" id="IPR039418">
    <property type="entry name" value="LexA-like"/>
</dbReference>
<dbReference type="Gene3D" id="2.10.109.10">
    <property type="entry name" value="Umud Fragment, subunit A"/>
    <property type="match status" value="1"/>
</dbReference>
<keyword evidence="1" id="KW-0645">Protease</keyword>
<dbReference type="Pfam" id="PF00717">
    <property type="entry name" value="Peptidase_S24"/>
    <property type="match status" value="1"/>
</dbReference>
<feature type="domain" description="Peptidase S24/S26A/S26B/S26C" evidence="6">
    <location>
        <begin position="169"/>
        <end position="263"/>
    </location>
</feature>
<evidence type="ECO:0000256" key="4">
    <source>
        <dbReference type="ARBA" id="ARBA00023125"/>
    </source>
</evidence>